<dbReference type="AlphaFoldDB" id="A0A132BTU4"/>
<dbReference type="RefSeq" id="WP_068247042.1">
    <property type="nucleotide sequence ID" value="NZ_LPUY01000095.1"/>
</dbReference>
<comment type="caution">
    <text evidence="2">The sequence shown here is derived from an EMBL/GenBank/DDBJ whole genome shotgun (WGS) entry which is preliminary data.</text>
</comment>
<feature type="transmembrane region" description="Helical" evidence="1">
    <location>
        <begin position="174"/>
        <end position="194"/>
    </location>
</feature>
<feature type="transmembrane region" description="Helical" evidence="1">
    <location>
        <begin position="150"/>
        <end position="167"/>
    </location>
</feature>
<dbReference type="PIRSF" id="PIRSF033239">
    <property type="entry name" value="ExoD"/>
    <property type="match status" value="1"/>
</dbReference>
<dbReference type="PANTHER" id="PTHR41795:SF1">
    <property type="entry name" value="EXOPOLYSACCHARIDE SYNTHESIS PROTEIN"/>
    <property type="match status" value="1"/>
</dbReference>
<dbReference type="OrthoDB" id="7949130at2"/>
<dbReference type="InterPro" id="IPR010331">
    <property type="entry name" value="ExoD"/>
</dbReference>
<dbReference type="Proteomes" id="UP000068382">
    <property type="component" value="Unassembled WGS sequence"/>
</dbReference>
<name>A0A132BTU4_9RHOB</name>
<reference evidence="2 3" key="1">
    <citation type="submission" date="2015-12" db="EMBL/GenBank/DDBJ databases">
        <title>Genome sequence of the marine Rhodobacteraceae strain O3.65, Candidatus Tritonibacter horizontis.</title>
        <authorList>
            <person name="Poehlein A."/>
            <person name="Giebel H.A."/>
            <person name="Voget S."/>
            <person name="Brinkhoff T."/>
        </authorList>
    </citation>
    <scope>NUCLEOTIDE SEQUENCE [LARGE SCALE GENOMIC DNA]</scope>
    <source>
        <strain evidence="2 3">O3.65</strain>
    </source>
</reference>
<feature type="transmembrane region" description="Helical" evidence="1">
    <location>
        <begin position="39"/>
        <end position="72"/>
    </location>
</feature>
<dbReference type="PATRIC" id="fig|1768241.3.peg.3803"/>
<dbReference type="EMBL" id="LPUY01000095">
    <property type="protein sequence ID" value="KUP91482.1"/>
    <property type="molecule type" value="Genomic_DNA"/>
</dbReference>
<keyword evidence="3" id="KW-1185">Reference proteome</keyword>
<evidence type="ECO:0000313" key="3">
    <source>
        <dbReference type="Proteomes" id="UP000068382"/>
    </source>
</evidence>
<dbReference type="PANTHER" id="PTHR41795">
    <property type="entry name" value="EXOPOLYSACCHARIDE SYNTHESIS PROTEIN"/>
    <property type="match status" value="1"/>
</dbReference>
<gene>
    <name evidence="2" type="ORF">TRIHO_36450</name>
</gene>
<evidence type="ECO:0000256" key="1">
    <source>
        <dbReference type="SAM" id="Phobius"/>
    </source>
</evidence>
<organism evidence="2 3">
    <name type="scientific">Tritonibacter horizontis</name>
    <dbReference type="NCBI Taxonomy" id="1768241"/>
    <lineage>
        <taxon>Bacteria</taxon>
        <taxon>Pseudomonadati</taxon>
        <taxon>Pseudomonadota</taxon>
        <taxon>Alphaproteobacteria</taxon>
        <taxon>Rhodobacterales</taxon>
        <taxon>Paracoccaceae</taxon>
        <taxon>Tritonibacter</taxon>
    </lineage>
</organism>
<evidence type="ECO:0000313" key="2">
    <source>
        <dbReference type="EMBL" id="KUP91482.1"/>
    </source>
</evidence>
<keyword evidence="1" id="KW-1133">Transmembrane helix</keyword>
<protein>
    <submittedName>
        <fullName evidence="2">Exopolysaccharide synthesis, ExoD</fullName>
    </submittedName>
</protein>
<dbReference type="Pfam" id="PF06055">
    <property type="entry name" value="ExoD"/>
    <property type="match status" value="1"/>
</dbReference>
<feature type="transmembrane region" description="Helical" evidence="1">
    <location>
        <begin position="123"/>
        <end position="144"/>
    </location>
</feature>
<keyword evidence="1" id="KW-0472">Membrane</keyword>
<proteinExistence type="predicted"/>
<accession>A0A132BTU4</accession>
<keyword evidence="1" id="KW-0812">Transmembrane</keyword>
<sequence length="195" mass="21094">MKHSSHPVEDVLDQTEQLLAENKDYLRVSDLTDELGVKSIAAVLVVPALAVVSPLSGVPLFSSACGIMIALVSGQMLMGRDHLWLPGFLSRRAVSAELTHRATRGLRRLACWMDRRFKKRLRALLTPPFLRVIQAVCMLCGLMMPFLELLPFTSSILGGIVSLLAVSMLTGDGLIALVTVVCLTLGVGGLAVQFL</sequence>